<dbReference type="InterPro" id="IPR025709">
    <property type="entry name" value="Leu_tRNA-synth_edit"/>
</dbReference>
<feature type="domain" description="Leucyl-tRNA synthetase editing" evidence="14">
    <location>
        <begin position="226"/>
        <end position="418"/>
    </location>
</feature>
<dbReference type="FunFam" id="3.40.50.620:FF:000124">
    <property type="entry name" value="Leucine--tRNA ligase"/>
    <property type="match status" value="1"/>
</dbReference>
<dbReference type="RefSeq" id="WP_130552710.1">
    <property type="nucleotide sequence ID" value="NZ_SHMC01000008.1"/>
</dbReference>
<comment type="catalytic activity">
    <reaction evidence="8 9">
        <text>tRNA(Leu) + L-leucine + ATP = L-leucyl-tRNA(Leu) + AMP + diphosphate</text>
        <dbReference type="Rhea" id="RHEA:11688"/>
        <dbReference type="Rhea" id="RHEA-COMP:9613"/>
        <dbReference type="Rhea" id="RHEA-COMP:9622"/>
        <dbReference type="ChEBI" id="CHEBI:30616"/>
        <dbReference type="ChEBI" id="CHEBI:33019"/>
        <dbReference type="ChEBI" id="CHEBI:57427"/>
        <dbReference type="ChEBI" id="CHEBI:78442"/>
        <dbReference type="ChEBI" id="CHEBI:78494"/>
        <dbReference type="ChEBI" id="CHEBI:456215"/>
        <dbReference type="EC" id="6.1.1.4"/>
    </reaction>
</comment>
<dbReference type="NCBIfam" id="TIGR00396">
    <property type="entry name" value="leuS_bact"/>
    <property type="match status" value="1"/>
</dbReference>
<dbReference type="InterPro" id="IPR009008">
    <property type="entry name" value="Val/Leu/Ile-tRNA-synth_edit"/>
</dbReference>
<dbReference type="FunFam" id="3.40.50.620:FF:000003">
    <property type="entry name" value="Leucine--tRNA ligase"/>
    <property type="match status" value="1"/>
</dbReference>
<evidence type="ECO:0000259" key="13">
    <source>
        <dbReference type="Pfam" id="PF09334"/>
    </source>
</evidence>
<proteinExistence type="inferred from homology"/>
<reference evidence="15 16" key="1">
    <citation type="submission" date="2019-02" db="EMBL/GenBank/DDBJ databases">
        <title>WGS of Pseudoxanthomonas species novum from clinical isolates.</title>
        <authorList>
            <person name="Bernier A.-M."/>
            <person name="Bernard K."/>
            <person name="Vachon A."/>
        </authorList>
    </citation>
    <scope>NUCLEOTIDE SEQUENCE [LARGE SCALE GENOMIC DNA]</scope>
    <source>
        <strain evidence="15 16">NML171200</strain>
    </source>
</reference>
<evidence type="ECO:0000256" key="3">
    <source>
        <dbReference type="ARBA" id="ARBA00022598"/>
    </source>
</evidence>
<dbReference type="CDD" id="cd07958">
    <property type="entry name" value="Anticodon_Ia_Leu_BEm"/>
    <property type="match status" value="1"/>
</dbReference>
<dbReference type="InterPro" id="IPR013155">
    <property type="entry name" value="M/V/L/I-tRNA-synth_anticd-bd"/>
</dbReference>
<dbReference type="Pfam" id="PF13603">
    <property type="entry name" value="tRNA-synt_1_2"/>
    <property type="match status" value="1"/>
</dbReference>
<dbReference type="Gene3D" id="2.20.28.290">
    <property type="match status" value="1"/>
</dbReference>
<dbReference type="FunFam" id="2.20.28.290:FF:000001">
    <property type="entry name" value="Leucine--tRNA ligase"/>
    <property type="match status" value="1"/>
</dbReference>
<evidence type="ECO:0000256" key="4">
    <source>
        <dbReference type="ARBA" id="ARBA00022741"/>
    </source>
</evidence>
<evidence type="ECO:0000256" key="6">
    <source>
        <dbReference type="ARBA" id="ARBA00022917"/>
    </source>
</evidence>
<dbReference type="Gene3D" id="3.90.740.10">
    <property type="entry name" value="Valyl/Leucyl/Isoleucyl-tRNA synthetase, editing domain"/>
    <property type="match status" value="1"/>
</dbReference>
<keyword evidence="7 9" id="KW-0030">Aminoacyl-tRNA synthetase</keyword>
<evidence type="ECO:0000259" key="11">
    <source>
        <dbReference type="Pfam" id="PF00133"/>
    </source>
</evidence>
<evidence type="ECO:0000256" key="2">
    <source>
        <dbReference type="ARBA" id="ARBA00022490"/>
    </source>
</evidence>
<dbReference type="Gene3D" id="1.10.730.10">
    <property type="entry name" value="Isoleucyl-tRNA Synthetase, Domain 1"/>
    <property type="match status" value="1"/>
</dbReference>
<dbReference type="HAMAP" id="MF_00049_B">
    <property type="entry name" value="Leu_tRNA_synth_B"/>
    <property type="match status" value="1"/>
</dbReference>
<keyword evidence="4 9" id="KW-0547">Nucleotide-binding</keyword>
<accession>A0A4Q8L5N4</accession>
<dbReference type="PANTHER" id="PTHR43740:SF2">
    <property type="entry name" value="LEUCINE--TRNA LIGASE, MITOCHONDRIAL"/>
    <property type="match status" value="1"/>
</dbReference>
<comment type="caution">
    <text evidence="15">The sequence shown here is derived from an EMBL/GenBank/DDBJ whole genome shotgun (WGS) entry which is preliminary data.</text>
</comment>
<dbReference type="InterPro" id="IPR001412">
    <property type="entry name" value="aa-tRNA-synth_I_CS"/>
</dbReference>
<dbReference type="SUPFAM" id="SSF50677">
    <property type="entry name" value="ValRS/IleRS/LeuRS editing domain"/>
    <property type="match status" value="1"/>
</dbReference>
<dbReference type="GO" id="GO:0005524">
    <property type="term" value="F:ATP binding"/>
    <property type="evidence" value="ECO:0007669"/>
    <property type="project" value="UniProtKB-UniRule"/>
</dbReference>
<dbReference type="InterPro" id="IPR009080">
    <property type="entry name" value="tRNAsynth_Ia_anticodon-bd"/>
</dbReference>
<name>A0A4Q8L5N4_9GAMM</name>
<evidence type="ECO:0000259" key="14">
    <source>
        <dbReference type="Pfam" id="PF13603"/>
    </source>
</evidence>
<dbReference type="Pfam" id="PF09334">
    <property type="entry name" value="tRNA-synt_1g"/>
    <property type="match status" value="1"/>
</dbReference>
<dbReference type="InterPro" id="IPR015413">
    <property type="entry name" value="Methionyl/Leucyl_tRNA_Synth"/>
</dbReference>
<dbReference type="PRINTS" id="PR00985">
    <property type="entry name" value="TRNASYNTHLEU"/>
</dbReference>
<dbReference type="Gene3D" id="3.10.20.590">
    <property type="match status" value="1"/>
</dbReference>
<dbReference type="AlphaFoldDB" id="A0A4Q8L5N4"/>
<dbReference type="GO" id="GO:0002161">
    <property type="term" value="F:aminoacyl-tRNA deacylase activity"/>
    <property type="evidence" value="ECO:0007669"/>
    <property type="project" value="InterPro"/>
</dbReference>
<gene>
    <name evidence="9" type="primary">leuS</name>
    <name evidence="15" type="ORF">EA660_17315</name>
</gene>
<dbReference type="EMBL" id="SHMC01000008">
    <property type="protein sequence ID" value="TAA21712.1"/>
    <property type="molecule type" value="Genomic_DNA"/>
</dbReference>
<evidence type="ECO:0000256" key="10">
    <source>
        <dbReference type="RuleBase" id="RU363035"/>
    </source>
</evidence>
<keyword evidence="2 9" id="KW-0963">Cytoplasm</keyword>
<feature type="short sequence motif" description="'KMSKS' region" evidence="9">
    <location>
        <begin position="635"/>
        <end position="639"/>
    </location>
</feature>
<dbReference type="CDD" id="cd00812">
    <property type="entry name" value="LeuRS_core"/>
    <property type="match status" value="1"/>
</dbReference>
<dbReference type="SUPFAM" id="SSF47323">
    <property type="entry name" value="Anticodon-binding domain of a subclass of class I aminoacyl-tRNA synthetases"/>
    <property type="match status" value="1"/>
</dbReference>
<keyword evidence="6 9" id="KW-0648">Protein biosynthesis</keyword>
<dbReference type="EC" id="6.1.1.4" evidence="9"/>
<comment type="similarity">
    <text evidence="1 9 10">Belongs to the class-I aminoacyl-tRNA synthetase family.</text>
</comment>
<dbReference type="InterPro" id="IPR002302">
    <property type="entry name" value="Leu-tRNA-ligase"/>
</dbReference>
<sequence length="877" mass="97878">MSAVPETHAYDPKQVETSAQQFWNATRAFEVNETSDKPKYYCLSMLPYPSGALHMGHVRNYTISDVISRYKRMTGHNVLQPMGWDAFGLPAENAAIKNKTAPAKWTYANIAHMREQLKSLGYAIDWTREFATCAPDYYVHEQRMFTRLLRKGLAYRKASVVNWDPVDQTVLANEQVIDGRGWRSGALVEKREIPQWFLRITDYAQELLDGLDTLDGWPESVKTMQRNWIGRSEGLEIQFNVEGGHEPLTVFTTRPDTLMGVTFVSIAGEHPLALKAAADNPELAVFLEQLKLGGVSEAELETQEKRGMDTGLKAIHPITGQAVPVWVANFVLMGYGTGAVMAVPGHDQRDFEFATKYGLPIVQVIELKEPRNEAEASYDPTEWRDWYSDKTREFQLINSAEFDGLDFRGAFEALAERFERKGQGQRRINYRLRDWGVSRQRYWGCPIPVIHCPRCGAVPVPDDQLPVLLPENVTLDGVKSPLKADPEWRKTTCPDCGGAAERETDTFDTFMESSWYVARYTSPGAATMVDKRANYWMPADMYVGGIEHAILHLMYFRFYHKLMRDARMVDSDEPATNLLTQGMVIAETYYRENADGSKDWINPALVDVQRDERGRIVGATLSADGLPVQIGGVEKMSKSKNNGVDPQAMVDRFGADTVRLFSMFAAPPEQSLEWNEAGVEGMSRFLRRLWTQVQRHADAGAAPALDVAALGAEQKALRRKTHETIAKVGDDYGKRHGFNTAIAAVMELSNALSRFDDASDQGRAVRQEALEAAVLLLNPITPHSSHALWQLLGHGETLLEDIAFPQADAAAMVRDSVTLAVQVNGKLRGTIEVAADAPRDQIEALAKAEPNTAKFLEGVTLRKVIVVPGKIVNLVVG</sequence>
<dbReference type="SUPFAM" id="SSF52374">
    <property type="entry name" value="Nucleotidylyl transferase"/>
    <property type="match status" value="1"/>
</dbReference>
<keyword evidence="5 9" id="KW-0067">ATP-binding</keyword>
<comment type="subcellular location">
    <subcellularLocation>
        <location evidence="9">Cytoplasm</location>
    </subcellularLocation>
</comment>
<evidence type="ECO:0000256" key="9">
    <source>
        <dbReference type="HAMAP-Rule" id="MF_00049"/>
    </source>
</evidence>
<evidence type="ECO:0000313" key="15">
    <source>
        <dbReference type="EMBL" id="TAA21712.1"/>
    </source>
</evidence>
<evidence type="ECO:0000256" key="8">
    <source>
        <dbReference type="ARBA" id="ARBA00047469"/>
    </source>
</evidence>
<dbReference type="FunFam" id="3.90.740.10:FF:000012">
    <property type="entry name" value="Leucine--tRNA ligase"/>
    <property type="match status" value="1"/>
</dbReference>
<evidence type="ECO:0000313" key="16">
    <source>
        <dbReference type="Proteomes" id="UP000292627"/>
    </source>
</evidence>
<feature type="binding site" evidence="9">
    <location>
        <position position="638"/>
    </location>
    <ligand>
        <name>ATP</name>
        <dbReference type="ChEBI" id="CHEBI:30616"/>
    </ligand>
</feature>
<protein>
    <recommendedName>
        <fullName evidence="9">Leucine--tRNA ligase</fullName>
        <ecNumber evidence="9">6.1.1.4</ecNumber>
    </recommendedName>
    <alternativeName>
        <fullName evidence="9">Leucyl-tRNA synthetase</fullName>
        <shortName evidence="9">LeuRS</shortName>
    </alternativeName>
</protein>
<organism evidence="15 16">
    <name type="scientific">Pseudoxanthomonas winnipegensis</name>
    <dbReference type="NCBI Taxonomy" id="2480810"/>
    <lineage>
        <taxon>Bacteria</taxon>
        <taxon>Pseudomonadati</taxon>
        <taxon>Pseudomonadota</taxon>
        <taxon>Gammaproteobacteria</taxon>
        <taxon>Lysobacterales</taxon>
        <taxon>Lysobacteraceae</taxon>
        <taxon>Pseudoxanthomonas</taxon>
    </lineage>
</organism>
<evidence type="ECO:0000256" key="5">
    <source>
        <dbReference type="ARBA" id="ARBA00022840"/>
    </source>
</evidence>
<dbReference type="PANTHER" id="PTHR43740">
    <property type="entry name" value="LEUCYL-TRNA SYNTHETASE"/>
    <property type="match status" value="1"/>
</dbReference>
<dbReference type="InterPro" id="IPR014729">
    <property type="entry name" value="Rossmann-like_a/b/a_fold"/>
</dbReference>
<feature type="domain" description="Aminoacyl-tRNA synthetase class Ia" evidence="11">
    <location>
        <begin position="432"/>
        <end position="587"/>
    </location>
</feature>
<dbReference type="FunFam" id="1.10.730.10:FF:000003">
    <property type="entry name" value="Leucine--tRNA ligase"/>
    <property type="match status" value="1"/>
</dbReference>
<feature type="domain" description="Aminoacyl-tRNA synthetase class Ia" evidence="11">
    <location>
        <begin position="634"/>
        <end position="672"/>
    </location>
</feature>
<dbReference type="FunFam" id="3.10.20.590:FF:000001">
    <property type="entry name" value="Leucine--tRNA ligase"/>
    <property type="match status" value="1"/>
</dbReference>
<dbReference type="Pfam" id="PF08264">
    <property type="entry name" value="Anticodon_1"/>
    <property type="match status" value="1"/>
</dbReference>
<dbReference type="GO" id="GO:0006429">
    <property type="term" value="P:leucyl-tRNA aminoacylation"/>
    <property type="evidence" value="ECO:0007669"/>
    <property type="project" value="UniProtKB-UniRule"/>
</dbReference>
<dbReference type="Pfam" id="PF00133">
    <property type="entry name" value="tRNA-synt_1"/>
    <property type="match status" value="2"/>
</dbReference>
<evidence type="ECO:0000259" key="12">
    <source>
        <dbReference type="Pfam" id="PF08264"/>
    </source>
</evidence>
<dbReference type="InterPro" id="IPR002300">
    <property type="entry name" value="aa-tRNA-synth_Ia"/>
</dbReference>
<dbReference type="Gene3D" id="3.40.50.620">
    <property type="entry name" value="HUPs"/>
    <property type="match status" value="2"/>
</dbReference>
<evidence type="ECO:0000256" key="7">
    <source>
        <dbReference type="ARBA" id="ARBA00023146"/>
    </source>
</evidence>
<dbReference type="Proteomes" id="UP000292627">
    <property type="component" value="Unassembled WGS sequence"/>
</dbReference>
<evidence type="ECO:0000256" key="1">
    <source>
        <dbReference type="ARBA" id="ARBA00005594"/>
    </source>
</evidence>
<keyword evidence="3 9" id="KW-0436">Ligase</keyword>
<feature type="short sequence motif" description="'HIGH' region" evidence="9">
    <location>
        <begin position="47"/>
        <end position="57"/>
    </location>
</feature>
<dbReference type="GO" id="GO:0004823">
    <property type="term" value="F:leucine-tRNA ligase activity"/>
    <property type="evidence" value="ECO:0007669"/>
    <property type="project" value="UniProtKB-UniRule"/>
</dbReference>
<feature type="domain" description="Methionyl/Leucyl tRNA synthetase" evidence="13">
    <location>
        <begin position="44"/>
        <end position="176"/>
    </location>
</feature>
<feature type="domain" description="Methionyl/Valyl/Leucyl/Isoleucyl-tRNA synthetase anticodon-binding" evidence="12">
    <location>
        <begin position="715"/>
        <end position="838"/>
    </location>
</feature>
<dbReference type="PROSITE" id="PS00178">
    <property type="entry name" value="AA_TRNA_LIGASE_I"/>
    <property type="match status" value="1"/>
</dbReference>
<dbReference type="GO" id="GO:0005829">
    <property type="term" value="C:cytosol"/>
    <property type="evidence" value="ECO:0007669"/>
    <property type="project" value="TreeGrafter"/>
</dbReference>
<dbReference type="OrthoDB" id="9810365at2"/>